<gene>
    <name evidence="2" type="ORF">COT51_04005</name>
</gene>
<evidence type="ECO:0000313" key="3">
    <source>
        <dbReference type="Proteomes" id="UP000231098"/>
    </source>
</evidence>
<dbReference type="Pfam" id="PF18895">
    <property type="entry name" value="T4SS_pilin"/>
    <property type="match status" value="1"/>
</dbReference>
<dbReference type="InterPro" id="IPR043993">
    <property type="entry name" value="T4SS_pilin"/>
</dbReference>
<organism evidence="2 3">
    <name type="scientific">candidate division WWE3 bacterium CG08_land_8_20_14_0_20_41_15</name>
    <dbReference type="NCBI Taxonomy" id="1975086"/>
    <lineage>
        <taxon>Bacteria</taxon>
        <taxon>Katanobacteria</taxon>
    </lineage>
</organism>
<reference evidence="3" key="1">
    <citation type="submission" date="2017-09" db="EMBL/GenBank/DDBJ databases">
        <title>Depth-based differentiation of microbial function through sediment-hosted aquifers and enrichment of novel symbionts in the deep terrestrial subsurface.</title>
        <authorList>
            <person name="Probst A.J."/>
            <person name="Ladd B."/>
            <person name="Jarett J.K."/>
            <person name="Geller-Mcgrath D.E."/>
            <person name="Sieber C.M.K."/>
            <person name="Emerson J.B."/>
            <person name="Anantharaman K."/>
            <person name="Thomas B.C."/>
            <person name="Malmstrom R."/>
            <person name="Stieglmeier M."/>
            <person name="Klingl A."/>
            <person name="Woyke T."/>
            <person name="Ryan C.M."/>
            <person name="Banfield J.F."/>
        </authorList>
    </citation>
    <scope>NUCLEOTIDE SEQUENCE [LARGE SCALE GENOMIC DNA]</scope>
</reference>
<keyword evidence="1" id="KW-1133">Transmembrane helix</keyword>
<evidence type="ECO:0000256" key="1">
    <source>
        <dbReference type="SAM" id="Phobius"/>
    </source>
</evidence>
<accession>A0A2H0XAK5</accession>
<comment type="caution">
    <text evidence="2">The sequence shown here is derived from an EMBL/GenBank/DDBJ whole genome shotgun (WGS) entry which is preliminary data.</text>
</comment>
<keyword evidence="1" id="KW-0472">Membrane</keyword>
<evidence type="ECO:0000313" key="2">
    <source>
        <dbReference type="EMBL" id="PIS21199.1"/>
    </source>
</evidence>
<name>A0A2H0XAK5_UNCKA</name>
<sequence length="90" mass="9196">LWSAAPVAAIFIIVGGIKYATATSDPKALIAAKSTIAYAIIGLIVVLLAISILKIIANLIGVTDTSFLDRIFIPGPPHGSGTGSGDVVMY</sequence>
<protein>
    <submittedName>
        <fullName evidence="2">Uncharacterized protein</fullName>
    </submittedName>
</protein>
<dbReference type="EMBL" id="PEYV01000066">
    <property type="protein sequence ID" value="PIS21199.1"/>
    <property type="molecule type" value="Genomic_DNA"/>
</dbReference>
<dbReference type="Proteomes" id="UP000231098">
    <property type="component" value="Unassembled WGS sequence"/>
</dbReference>
<proteinExistence type="predicted"/>
<keyword evidence="1" id="KW-0812">Transmembrane</keyword>
<feature type="non-terminal residue" evidence="2">
    <location>
        <position position="1"/>
    </location>
</feature>
<feature type="transmembrane region" description="Helical" evidence="1">
    <location>
        <begin position="38"/>
        <end position="60"/>
    </location>
</feature>
<dbReference type="AlphaFoldDB" id="A0A2H0XAK5"/>